<organism evidence="1 2">
    <name type="scientific">Candidatus Chazhemtobacterium aquaticus</name>
    <dbReference type="NCBI Taxonomy" id="2715735"/>
    <lineage>
        <taxon>Bacteria</taxon>
        <taxon>Candidatus Chazhemtobacteraceae</taxon>
        <taxon>Candidatus Chazhemtobacterium</taxon>
    </lineage>
</organism>
<dbReference type="SUPFAM" id="SSF48452">
    <property type="entry name" value="TPR-like"/>
    <property type="match status" value="1"/>
</dbReference>
<dbReference type="Proteomes" id="UP000463983">
    <property type="component" value="Chromosome"/>
</dbReference>
<name>A0A857NFX0_9BACT</name>
<dbReference type="AlphaFoldDB" id="A0A857NFX0"/>
<sequence>MLGLFNKPKKIEGDIGYYGLEDWWLSMFTKDERNRIEEVYHPMGGDSETKPLTEGKLTYSSQTAAGLLHCLAGWFNKPGDREIAKKIIEKANELADEGDDILDQHFALQQRMEIYYRERDANPDALDEAIKACENQIKIAPAAAKQFLKEYPKQPLPGHAGYTQLAIILKKQGKYKELIELCQQAKIQGWDGDWDKRMVDAEKKSV</sequence>
<dbReference type="KEGG" id="caqa:MICH65_0177"/>
<dbReference type="EMBL" id="CP047901">
    <property type="protein sequence ID" value="QHO63158.1"/>
    <property type="molecule type" value="Genomic_DNA"/>
</dbReference>
<proteinExistence type="predicted"/>
<protein>
    <recommendedName>
        <fullName evidence="3">Tetratricopeptide repeat protein</fullName>
    </recommendedName>
</protein>
<gene>
    <name evidence="1" type="ORF">MICH65_0177</name>
</gene>
<dbReference type="Gene3D" id="1.25.40.10">
    <property type="entry name" value="Tetratricopeptide repeat domain"/>
    <property type="match status" value="1"/>
</dbReference>
<keyword evidence="2" id="KW-1185">Reference proteome</keyword>
<evidence type="ECO:0000313" key="2">
    <source>
        <dbReference type="Proteomes" id="UP000463983"/>
    </source>
</evidence>
<dbReference type="InterPro" id="IPR011990">
    <property type="entry name" value="TPR-like_helical_dom_sf"/>
</dbReference>
<dbReference type="RefSeq" id="WP_161931554.1">
    <property type="nucleotide sequence ID" value="NZ_CP047901.1"/>
</dbReference>
<evidence type="ECO:0008006" key="3">
    <source>
        <dbReference type="Google" id="ProtNLM"/>
    </source>
</evidence>
<reference evidence="2" key="1">
    <citation type="journal article" date="2020" name="Microorganisms">
        <title>Complete Genome of a Member of a New Bacterial Lineage in the Microgenomates Group Reveals an Unusual Nucleotide Composition Disparity Between Two Strands of DNA and Limited Metabolic Potential.</title>
        <authorList>
            <person name="Kadnikov V.V."/>
            <person name="Mardanov A.V."/>
            <person name="Beletsky A.V."/>
            <person name="Karnachuk O.V."/>
            <person name="Ravin N.V."/>
        </authorList>
    </citation>
    <scope>NUCLEOTIDE SEQUENCE [LARGE SCALE GENOMIC DNA]</scope>
</reference>
<evidence type="ECO:0000313" key="1">
    <source>
        <dbReference type="EMBL" id="QHO63158.1"/>
    </source>
</evidence>
<accession>A0A857NFX0</accession>